<dbReference type="InterPro" id="IPR027417">
    <property type="entry name" value="P-loop_NTPase"/>
</dbReference>
<accession>E6PTM5</accession>
<dbReference type="InterPro" id="IPR059206">
    <property type="entry name" value="Sll1717-like"/>
</dbReference>
<protein>
    <recommendedName>
        <fullName evidence="2">Orc1-like AAA ATPase domain-containing protein</fullName>
    </recommendedName>
</protein>
<dbReference type="NCBIfam" id="NF047389">
    <property type="entry name" value="ATPase_Sll1717"/>
    <property type="match status" value="1"/>
</dbReference>
<dbReference type="AlphaFoldDB" id="E6PTM5"/>
<gene>
    <name evidence="1" type="ORF">CARN2_3758</name>
</gene>
<organism evidence="1">
    <name type="scientific">mine drainage metagenome</name>
    <dbReference type="NCBI Taxonomy" id="410659"/>
    <lineage>
        <taxon>unclassified sequences</taxon>
        <taxon>metagenomes</taxon>
        <taxon>ecological metagenomes</taxon>
    </lineage>
</organism>
<sequence>MSERHLKSLLKYCPTGSSEGEKSIRNEIFVNFQGWASLIMPPANCPILLVGKKGAGKSILVDFSIGLLEAKGMPCAKLRPRDLNLDDIPIGASVSQAHSQAYAVLIQAAAAAFGEKLSGILSEAEAALLNEAINNGSRKPDIISKASKILPKLAKGWTKVDLSVFLPEVAPASVKKLDNSLKEALISTGSQKAIYIFIDDTDQVASPAQPGQLNRIWGLLLAARELAELSEEIKCVVTIREEVWLRLSSDQAGQRDQTDHFFSLIRRLDPKTVELREIVRRRLDLAKTDSGEPIFKERYSVFFQGNRPHMPSSDEVTSWEDLIVTRSRGRPRDCVQLINALASTALKAEAPTIGDDMVLPVVQNFSDSRVTLLSQENENELPNLREIIKSFAAKTIYDQGSFKSSNIRIIEYLKSVPSMFSVILFGVALAPNNAQDAIKLLAFLYRTGFLNARYQRPGGSYLHIEPGDEPKLVSWENMNNLQRITWEVHPAYRDYLISAQGGVLYRRPG</sequence>
<name>E6PTM5_9ZZZZ</name>
<dbReference type="SUPFAM" id="SSF52540">
    <property type="entry name" value="P-loop containing nucleoside triphosphate hydrolases"/>
    <property type="match status" value="1"/>
</dbReference>
<proteinExistence type="predicted"/>
<dbReference type="EMBL" id="CABM01000050">
    <property type="protein sequence ID" value="CBH98282.1"/>
    <property type="molecule type" value="Genomic_DNA"/>
</dbReference>
<reference evidence="1" key="1">
    <citation type="submission" date="2009-10" db="EMBL/GenBank/DDBJ databases">
        <title>Diversity of trophic interactions inside an arsenic-rich microbial ecosystem.</title>
        <authorList>
            <person name="Bertin P.N."/>
            <person name="Heinrich-Salmeron A."/>
            <person name="Pelletier E."/>
            <person name="Goulhen-Chollet F."/>
            <person name="Arsene-Ploetze F."/>
            <person name="Gallien S."/>
            <person name="Calteau A."/>
            <person name="Vallenet D."/>
            <person name="Casiot C."/>
            <person name="Chane-Woon-Ming B."/>
            <person name="Giloteaux L."/>
            <person name="Barakat M."/>
            <person name="Bonnefoy V."/>
            <person name="Bruneel O."/>
            <person name="Chandler M."/>
            <person name="Cleiss J."/>
            <person name="Duran R."/>
            <person name="Elbaz-Poulichet F."/>
            <person name="Fonknechten N."/>
            <person name="Lauga B."/>
            <person name="Mornico D."/>
            <person name="Ortet P."/>
            <person name="Schaeffer C."/>
            <person name="Siguier P."/>
            <person name="Alexander Thil Smith A."/>
            <person name="Van Dorsselaer A."/>
            <person name="Weissenbach J."/>
            <person name="Medigue C."/>
            <person name="Le Paslier D."/>
        </authorList>
    </citation>
    <scope>NUCLEOTIDE SEQUENCE</scope>
</reference>
<comment type="caution">
    <text evidence="1">The sequence shown here is derived from an EMBL/GenBank/DDBJ whole genome shotgun (WGS) entry which is preliminary data.</text>
</comment>
<evidence type="ECO:0000313" key="1">
    <source>
        <dbReference type="EMBL" id="CBH98282.1"/>
    </source>
</evidence>
<evidence type="ECO:0008006" key="2">
    <source>
        <dbReference type="Google" id="ProtNLM"/>
    </source>
</evidence>